<dbReference type="PROSITE" id="PS51464">
    <property type="entry name" value="SIS"/>
    <property type="match status" value="1"/>
</dbReference>
<dbReference type="GeneID" id="93276665"/>
<keyword evidence="2" id="KW-0413">Isomerase</keyword>
<evidence type="ECO:0000259" key="1">
    <source>
        <dbReference type="PROSITE" id="PS51464"/>
    </source>
</evidence>
<dbReference type="Proteomes" id="UP000198508">
    <property type="component" value="Unassembled WGS sequence"/>
</dbReference>
<dbReference type="SUPFAM" id="SSF53697">
    <property type="entry name" value="SIS domain"/>
    <property type="match status" value="1"/>
</dbReference>
<keyword evidence="3" id="KW-1185">Reference proteome</keyword>
<evidence type="ECO:0000313" key="3">
    <source>
        <dbReference type="Proteomes" id="UP000198508"/>
    </source>
</evidence>
<dbReference type="InterPro" id="IPR046348">
    <property type="entry name" value="SIS_dom_sf"/>
</dbReference>
<sequence length="249" mass="27208">MATNYITMYKNVLTDMLDRIHDTQQENIDKVAQMMADTIREGGSLYAFGPSHAGMIVEEMVYRAGGLALMNPVHIANLMPNCRPMNLTTSLERLPGFATAYFERLNIKEGDFLLIHSVSARIPIVVEMAMQAKKHGVKLAGIVNLDFATKVTSLDPSGKMMQEICDVVIDDCGEVGDASIQIEGIDAKVAPTSTISGCFIANALVIRTCEKLLAAGVEPPVIRSGNIDGCNEKNAELFKQYPGRIHYLN</sequence>
<dbReference type="EMBL" id="FOIM01000006">
    <property type="protein sequence ID" value="SET44567.1"/>
    <property type="molecule type" value="Genomic_DNA"/>
</dbReference>
<dbReference type="Pfam" id="PF13580">
    <property type="entry name" value="SIS_2"/>
    <property type="match status" value="1"/>
</dbReference>
<dbReference type="NCBIfam" id="NF002805">
    <property type="entry name" value="PRK02947.1"/>
    <property type="match status" value="1"/>
</dbReference>
<evidence type="ECO:0000313" key="2">
    <source>
        <dbReference type="EMBL" id="SET44567.1"/>
    </source>
</evidence>
<dbReference type="GO" id="GO:1901135">
    <property type="term" value="P:carbohydrate derivative metabolic process"/>
    <property type="evidence" value="ECO:0007669"/>
    <property type="project" value="InterPro"/>
</dbReference>
<dbReference type="InterPro" id="IPR001347">
    <property type="entry name" value="SIS_dom"/>
</dbReference>
<name>A0A1I0EHH8_9FIRM</name>
<dbReference type="PANTHER" id="PTHR30390">
    <property type="entry name" value="SEDOHEPTULOSE 7-PHOSPHATE ISOMERASE / DNAA INITIATOR-ASSOCIATING FACTOR FOR REPLICATION INITIATION"/>
    <property type="match status" value="1"/>
</dbReference>
<organism evidence="2 3">
    <name type="scientific">Enterocloster lavalensis</name>
    <dbReference type="NCBI Taxonomy" id="460384"/>
    <lineage>
        <taxon>Bacteria</taxon>
        <taxon>Bacillati</taxon>
        <taxon>Bacillota</taxon>
        <taxon>Clostridia</taxon>
        <taxon>Lachnospirales</taxon>
        <taxon>Lachnospiraceae</taxon>
        <taxon>Enterocloster</taxon>
    </lineage>
</organism>
<dbReference type="InterPro" id="IPR050099">
    <property type="entry name" value="SIS_GmhA/DiaA_subfam"/>
</dbReference>
<dbReference type="GO" id="GO:0016853">
    <property type="term" value="F:isomerase activity"/>
    <property type="evidence" value="ECO:0007669"/>
    <property type="project" value="UniProtKB-KW"/>
</dbReference>
<proteinExistence type="predicted"/>
<dbReference type="AlphaFoldDB" id="A0A1I0EHH8"/>
<dbReference type="RefSeq" id="WP_092362202.1">
    <property type="nucleotide sequence ID" value="NZ_CABJCG010000014.1"/>
</dbReference>
<reference evidence="3" key="1">
    <citation type="submission" date="2016-10" db="EMBL/GenBank/DDBJ databases">
        <authorList>
            <person name="Varghese N."/>
            <person name="Submissions S."/>
        </authorList>
    </citation>
    <scope>NUCLEOTIDE SEQUENCE [LARGE SCALE GENOMIC DNA]</scope>
    <source>
        <strain evidence="3">NLAE-zl-G277</strain>
    </source>
</reference>
<feature type="domain" description="SIS" evidence="1">
    <location>
        <begin position="35"/>
        <end position="214"/>
    </location>
</feature>
<dbReference type="Gene3D" id="3.40.50.10490">
    <property type="entry name" value="Glucose-6-phosphate isomerase like protein, domain 1"/>
    <property type="match status" value="1"/>
</dbReference>
<dbReference type="PANTHER" id="PTHR30390:SF7">
    <property type="entry name" value="PHOSPHOHEPTOSE ISOMERASE"/>
    <property type="match status" value="1"/>
</dbReference>
<accession>A0A1I0EHH8</accession>
<dbReference type="STRING" id="460384.SAMN05216313_106132"/>
<dbReference type="GO" id="GO:0097367">
    <property type="term" value="F:carbohydrate derivative binding"/>
    <property type="evidence" value="ECO:0007669"/>
    <property type="project" value="InterPro"/>
</dbReference>
<gene>
    <name evidence="2" type="ORF">SAMN05216313_106132</name>
</gene>
<protein>
    <submittedName>
        <fullName evidence="2">Uncharacterized protein, contains SIS (Sugar ISomerase) phosphosugar binding domain</fullName>
    </submittedName>
</protein>